<feature type="active site" description="Proton acceptor" evidence="15">
    <location>
        <position position="605"/>
    </location>
</feature>
<dbReference type="Proteomes" id="UP000559027">
    <property type="component" value="Unassembled WGS sequence"/>
</dbReference>
<evidence type="ECO:0000313" key="18">
    <source>
        <dbReference type="EMBL" id="KAF5355071.1"/>
    </source>
</evidence>
<dbReference type="InterPro" id="IPR036188">
    <property type="entry name" value="FAD/NAD-bd_sf"/>
</dbReference>
<organism evidence="18 19">
    <name type="scientific">Leucocoprinus leucothites</name>
    <dbReference type="NCBI Taxonomy" id="201217"/>
    <lineage>
        <taxon>Eukaryota</taxon>
        <taxon>Fungi</taxon>
        <taxon>Dikarya</taxon>
        <taxon>Basidiomycota</taxon>
        <taxon>Agaricomycotina</taxon>
        <taxon>Agaricomycetes</taxon>
        <taxon>Agaricomycetidae</taxon>
        <taxon>Agaricales</taxon>
        <taxon>Agaricineae</taxon>
        <taxon>Agaricaceae</taxon>
        <taxon>Leucocoprinus</taxon>
    </lineage>
</organism>
<feature type="binding site" evidence="16">
    <location>
        <position position="289"/>
    </location>
    <ligand>
        <name>FAD</name>
        <dbReference type="ChEBI" id="CHEBI:57692"/>
    </ligand>
</feature>
<dbReference type="InterPro" id="IPR007867">
    <property type="entry name" value="GMC_OxRtase_C"/>
</dbReference>
<proteinExistence type="inferred from homology"/>
<evidence type="ECO:0000256" key="4">
    <source>
        <dbReference type="ARBA" id="ARBA00011245"/>
    </source>
</evidence>
<evidence type="ECO:0000256" key="9">
    <source>
        <dbReference type="ARBA" id="ARBA00024699"/>
    </source>
</evidence>
<comment type="catalytic activity">
    <reaction evidence="12">
        <text>pyranose + acceptor = pyranos-3-ulose + reduced acceptor.</text>
        <dbReference type="EC" id="1.1.99.29"/>
    </reaction>
</comment>
<comment type="function">
    <text evidence="9">Catalyzes the single-oxidation or sequential double oxidation reaction of carbohydrates primarily at carbon-2 and/or carbon-3 with the concomitant reduction of the flavin. The enzyme exhibits a broad sugar substrate specificity, oxidizing different aldopyranoses to the corresponding C-1, C-2, C-3 or C-1,2, C-2,3 and C-3,4 (di)dehydro sugars with substrate-specific regioselectivity. Accepts only a narrow range of electron acceptors such as substituted benzoquinones and complexed metal ions and reacts extremely slowly with O(2) as acceptor. May play a role in the natural recycling of plant matter by oxidizing all major monosaccharides in lignocellulose and by reducing quinone compounds or reactive radical species generated during lignin depolymerization.</text>
</comment>
<dbReference type="GO" id="GO:0050660">
    <property type="term" value="F:flavin adenine dinucleotide binding"/>
    <property type="evidence" value="ECO:0007669"/>
    <property type="project" value="InterPro"/>
</dbReference>
<evidence type="ECO:0000256" key="6">
    <source>
        <dbReference type="ARBA" id="ARBA00022525"/>
    </source>
</evidence>
<dbReference type="AlphaFoldDB" id="A0A8H5D7M9"/>
<comment type="catalytic activity">
    <reaction evidence="10">
        <text>pyranose + acceptor = pyranos-2-ulose + reduced acceptor.</text>
        <dbReference type="EC" id="1.1.99.29"/>
    </reaction>
</comment>
<reference evidence="18 19" key="1">
    <citation type="journal article" date="2020" name="ISME J.">
        <title>Uncovering the hidden diversity of litter-decomposition mechanisms in mushroom-forming fungi.</title>
        <authorList>
            <person name="Floudas D."/>
            <person name="Bentzer J."/>
            <person name="Ahren D."/>
            <person name="Johansson T."/>
            <person name="Persson P."/>
            <person name="Tunlid A."/>
        </authorList>
    </citation>
    <scope>NUCLEOTIDE SEQUENCE [LARGE SCALE GENOMIC DNA]</scope>
    <source>
        <strain evidence="18 19">CBS 146.42</strain>
    </source>
</reference>
<evidence type="ECO:0000256" key="7">
    <source>
        <dbReference type="ARBA" id="ARBA00022630"/>
    </source>
</evidence>
<dbReference type="PROSITE" id="PS00624">
    <property type="entry name" value="GMC_OXRED_2"/>
    <property type="match status" value="1"/>
</dbReference>
<evidence type="ECO:0000256" key="15">
    <source>
        <dbReference type="PIRSR" id="PIRSR000137-1"/>
    </source>
</evidence>
<comment type="subcellular location">
    <subcellularLocation>
        <location evidence="2">Secreted</location>
    </subcellularLocation>
</comment>
<dbReference type="Gene3D" id="3.30.560.10">
    <property type="entry name" value="Glucose Oxidase, domain 3"/>
    <property type="match status" value="1"/>
</dbReference>
<comment type="subunit">
    <text evidence="4">Monomer.</text>
</comment>
<evidence type="ECO:0000313" key="19">
    <source>
        <dbReference type="Proteomes" id="UP000559027"/>
    </source>
</evidence>
<feature type="domain" description="Glucose-methanol-choline oxidoreductase N-terminal" evidence="17">
    <location>
        <begin position="331"/>
        <end position="345"/>
    </location>
</feature>
<dbReference type="InterPro" id="IPR012132">
    <property type="entry name" value="GMC_OxRdtase"/>
</dbReference>
<dbReference type="PIRSF" id="PIRSF000137">
    <property type="entry name" value="Alcohol_oxidase"/>
    <property type="match status" value="1"/>
</dbReference>
<evidence type="ECO:0000256" key="2">
    <source>
        <dbReference type="ARBA" id="ARBA00004613"/>
    </source>
</evidence>
<dbReference type="SUPFAM" id="SSF54373">
    <property type="entry name" value="FAD-linked reductases, C-terminal domain"/>
    <property type="match status" value="1"/>
</dbReference>
<evidence type="ECO:0000256" key="5">
    <source>
        <dbReference type="ARBA" id="ARBA00013177"/>
    </source>
</evidence>
<name>A0A8H5D7M9_9AGAR</name>
<dbReference type="Pfam" id="PF00732">
    <property type="entry name" value="GMC_oxred_N"/>
    <property type="match status" value="1"/>
</dbReference>
<evidence type="ECO:0000256" key="16">
    <source>
        <dbReference type="PIRSR" id="PIRSR000137-2"/>
    </source>
</evidence>
<dbReference type="EMBL" id="JAACJO010000008">
    <property type="protein sequence ID" value="KAF5355071.1"/>
    <property type="molecule type" value="Genomic_DNA"/>
</dbReference>
<evidence type="ECO:0000256" key="3">
    <source>
        <dbReference type="ARBA" id="ARBA00010790"/>
    </source>
</evidence>
<sequence>MNLMVPFCLCHRLHPSAYVMLEPTHLVRSTANMLKLVVVLASLVSLSFARLLTSPDQLSASEYDYIIVGGGTAGSVLANRLSEDEDSKILVIEAGSSDFRNLAIEGPQNAPRLINSQFDWNFTTVNVPGLNGRSLPYERGFVLGGSSSINFMAYTRGSEDDFNRWANVTGDDQWSWDSLHPYMLKLERFTRATDGHDPIGELNVTLHGTTGPVGFSTANMILPADHRVINATSQVDGFPFNLDYNSGDTLGIGWLQSTVADGSRTSSAKAYLAPSLFRPNVDVLVHTLVTRVIQTDTQDGVPVFKGVEFAQSAGSQIFSLNATREVILSAGAVKTPHILMLSGIGDNATLAEFGIETIVDSPDVGQNLQDQPLVTNQFTVNSTDTLDVLRMNATFAAEQQALWDSSRTGLLSLSPSSHVGWLRLPDNSSIFQDVIDPSAGPTSAHYEFIFTDGFVSFVSEYPGGNFFTLLTVVLSPTSRGNIALSSADPFDAPIINPNFYDTEFDIFTIRESIKAARTFMAAPSWDGWIEDEFGAFKAAVTDEQIEQYARNTSDTINHVSCTASMGKTGSTGRGSGVLNSDLTVKGTIGLRVVDASAFPFIPAAHTQVPTYILAERASDIIRNITSV</sequence>
<dbReference type="InterPro" id="IPR000172">
    <property type="entry name" value="GMC_OxRdtase_N"/>
</dbReference>
<evidence type="ECO:0000256" key="1">
    <source>
        <dbReference type="ARBA" id="ARBA00001974"/>
    </source>
</evidence>
<evidence type="ECO:0000256" key="11">
    <source>
        <dbReference type="ARBA" id="ARBA00034010"/>
    </source>
</evidence>
<dbReference type="PANTHER" id="PTHR11552">
    <property type="entry name" value="GLUCOSE-METHANOL-CHOLINE GMC OXIDOREDUCTASE"/>
    <property type="match status" value="1"/>
</dbReference>
<accession>A0A8H5D7M9</accession>
<comment type="catalytic activity">
    <reaction evidence="13">
        <text>a pyranoside + acceptor = a pyranosid-3-ulose + reduced acceptor.</text>
        <dbReference type="EC" id="1.1.99.29"/>
    </reaction>
</comment>
<keyword evidence="7" id="KW-0285">Flavoprotein</keyword>
<comment type="similarity">
    <text evidence="3">Belongs to the GMC oxidoreductase family.</text>
</comment>
<comment type="cofactor">
    <cofactor evidence="1 16">
        <name>FAD</name>
        <dbReference type="ChEBI" id="CHEBI:57692"/>
    </cofactor>
</comment>
<keyword evidence="6" id="KW-0964">Secreted</keyword>
<feature type="binding site" evidence="16">
    <location>
        <position position="142"/>
    </location>
    <ligand>
        <name>FAD</name>
        <dbReference type="ChEBI" id="CHEBI:57692"/>
    </ligand>
</feature>
<feature type="active site" description="Proton donor" evidence="15">
    <location>
        <position position="558"/>
    </location>
</feature>
<comment type="catalytic activity">
    <reaction evidence="14">
        <text>a pyranoside + acceptor = a pyranosid-3,4-diulose + reduced acceptor.</text>
        <dbReference type="EC" id="1.1.99.29"/>
    </reaction>
</comment>
<evidence type="ECO:0000256" key="8">
    <source>
        <dbReference type="ARBA" id="ARBA00022827"/>
    </source>
</evidence>
<evidence type="ECO:0000259" key="17">
    <source>
        <dbReference type="PROSITE" id="PS00624"/>
    </source>
</evidence>
<evidence type="ECO:0000256" key="12">
    <source>
        <dbReference type="ARBA" id="ARBA00034029"/>
    </source>
</evidence>
<gene>
    <name evidence="18" type="ORF">D9756_005755</name>
</gene>
<comment type="caution">
    <text evidence="18">The sequence shown here is derived from an EMBL/GenBank/DDBJ whole genome shotgun (WGS) entry which is preliminary data.</text>
</comment>
<keyword evidence="19" id="KW-1185">Reference proteome</keyword>
<dbReference type="Gene3D" id="3.50.50.60">
    <property type="entry name" value="FAD/NAD(P)-binding domain"/>
    <property type="match status" value="1"/>
</dbReference>
<dbReference type="GO" id="GO:0005576">
    <property type="term" value="C:extracellular region"/>
    <property type="evidence" value="ECO:0007669"/>
    <property type="project" value="UniProtKB-SubCell"/>
</dbReference>
<dbReference type="PANTHER" id="PTHR11552:SF147">
    <property type="entry name" value="CHOLINE DEHYDROGENASE, MITOCHONDRIAL"/>
    <property type="match status" value="1"/>
</dbReference>
<dbReference type="Pfam" id="PF05199">
    <property type="entry name" value="GMC_oxred_C"/>
    <property type="match status" value="1"/>
</dbReference>
<dbReference type="GO" id="GO:0033718">
    <property type="term" value="F:pyranose dehydrogenase (acceptor) activity"/>
    <property type="evidence" value="ECO:0007669"/>
    <property type="project" value="UniProtKB-EC"/>
</dbReference>
<comment type="catalytic activity">
    <reaction evidence="11">
        <text>pyranose + acceptor = pyranos-2,3-diulose + reduced acceptor.</text>
        <dbReference type="EC" id="1.1.99.29"/>
    </reaction>
</comment>
<dbReference type="EC" id="1.1.99.29" evidence="5"/>
<keyword evidence="8 16" id="KW-0274">FAD</keyword>
<dbReference type="OrthoDB" id="269227at2759"/>
<evidence type="ECO:0000256" key="10">
    <source>
        <dbReference type="ARBA" id="ARBA00033986"/>
    </source>
</evidence>
<protein>
    <recommendedName>
        <fullName evidence="5">pyranose dehydrogenase (acceptor)</fullName>
        <ecNumber evidence="5">1.1.99.29</ecNumber>
    </recommendedName>
</protein>
<evidence type="ECO:0000256" key="14">
    <source>
        <dbReference type="ARBA" id="ARBA00034059"/>
    </source>
</evidence>
<evidence type="ECO:0000256" key="13">
    <source>
        <dbReference type="ARBA" id="ARBA00034050"/>
    </source>
</evidence>
<dbReference type="SUPFAM" id="SSF51905">
    <property type="entry name" value="FAD/NAD(P)-binding domain"/>
    <property type="match status" value="1"/>
</dbReference>